<dbReference type="AlphaFoldDB" id="A0A1E3W0M2"/>
<name>A0A1E3W0M2_9HYPH</name>
<keyword evidence="1" id="KW-0812">Transmembrane</keyword>
<keyword evidence="1" id="KW-0472">Membrane</keyword>
<sequence>MFKDGSFVFQIVLLCALTFGLAYWLMDGAPVPTIGVRPLQPDPDAQPLFERIAKRIEASRSGNLSPEEAARERFAKAWSTLTVEARWYEDRECDGEQRTKVVTEIVTYRTEFLPMHANYTGEPRRYLDGTLKKIVGGLFQKGLLTPKDFPSETRAWLATFVHPADEKTVRDLKRCQIWGHK</sequence>
<evidence type="ECO:0000256" key="1">
    <source>
        <dbReference type="SAM" id="Phobius"/>
    </source>
</evidence>
<accession>A0A1E3W0M2</accession>
<comment type="caution">
    <text evidence="2">The sequence shown here is derived from an EMBL/GenBank/DDBJ whole genome shotgun (WGS) entry which is preliminary data.</text>
</comment>
<gene>
    <name evidence="2" type="ORF">AUC68_05135</name>
</gene>
<keyword evidence="1" id="KW-1133">Transmembrane helix</keyword>
<evidence type="ECO:0000313" key="3">
    <source>
        <dbReference type="Proteomes" id="UP000094501"/>
    </source>
</evidence>
<reference evidence="2 3" key="1">
    <citation type="journal article" date="2016" name="Environ. Microbiol.">
        <title>New Methyloceanibacter diversity from North Sea sediments includes methanotroph containing solely the soluble methane monooxygenase.</title>
        <authorList>
            <person name="Vekeman B."/>
            <person name="Kerckhof F.M."/>
            <person name="Cremers G."/>
            <person name="de Vos P."/>
            <person name="Vandamme P."/>
            <person name="Boon N."/>
            <person name="Op den Camp H.J."/>
            <person name="Heylen K."/>
        </authorList>
    </citation>
    <scope>NUCLEOTIDE SEQUENCE [LARGE SCALE GENOMIC DNA]</scope>
    <source>
        <strain evidence="2 3">R-67174</strain>
    </source>
</reference>
<protein>
    <submittedName>
        <fullName evidence="2">Uncharacterized protein</fullName>
    </submittedName>
</protein>
<dbReference type="Proteomes" id="UP000094501">
    <property type="component" value="Unassembled WGS sequence"/>
</dbReference>
<keyword evidence="3" id="KW-1185">Reference proteome</keyword>
<proteinExistence type="predicted"/>
<dbReference type="EMBL" id="LPWG01000011">
    <property type="protein sequence ID" value="ODR99358.1"/>
    <property type="molecule type" value="Genomic_DNA"/>
</dbReference>
<feature type="transmembrane region" description="Helical" evidence="1">
    <location>
        <begin position="7"/>
        <end position="26"/>
    </location>
</feature>
<evidence type="ECO:0000313" key="2">
    <source>
        <dbReference type="EMBL" id="ODR99358.1"/>
    </source>
</evidence>
<organism evidence="2 3">
    <name type="scientific">Methyloceanibacter methanicus</name>
    <dbReference type="NCBI Taxonomy" id="1774968"/>
    <lineage>
        <taxon>Bacteria</taxon>
        <taxon>Pseudomonadati</taxon>
        <taxon>Pseudomonadota</taxon>
        <taxon>Alphaproteobacteria</taxon>
        <taxon>Hyphomicrobiales</taxon>
        <taxon>Hyphomicrobiaceae</taxon>
        <taxon>Methyloceanibacter</taxon>
    </lineage>
</organism>